<organism evidence="2 3">
    <name type="scientific">Cellulomonas cellasea</name>
    <dbReference type="NCBI Taxonomy" id="43670"/>
    <lineage>
        <taxon>Bacteria</taxon>
        <taxon>Bacillati</taxon>
        <taxon>Actinomycetota</taxon>
        <taxon>Actinomycetes</taxon>
        <taxon>Micrococcales</taxon>
        <taxon>Cellulomonadaceae</taxon>
        <taxon>Cellulomonas</taxon>
    </lineage>
</organism>
<dbReference type="Proteomes" id="UP000317046">
    <property type="component" value="Unassembled WGS sequence"/>
</dbReference>
<sequence length="207" mass="20403">MSSPGGSRDRPRRPAEVTRTRRAALVVVPAVLVLGACAGRAGAGEPAVPAVPAAPAEIAAWSEPAGIAPELVHVTDVEGFTLATQSVGVVGDDGMSAAWVRGDGTGTVLLTTSRDAPASVVPCAGLTDAADAVLRCGVERGDVHVVLDGDGVDAATLRAAGEAVRVPGADELGALFADVQVPGPPVERGDLPPHGDGAPVDPPAVGG</sequence>
<gene>
    <name evidence="2" type="ORF">CCE01nite_07180</name>
</gene>
<proteinExistence type="predicted"/>
<name>A0A4Y3KQT2_9CELL</name>
<evidence type="ECO:0008006" key="4">
    <source>
        <dbReference type="Google" id="ProtNLM"/>
    </source>
</evidence>
<dbReference type="EMBL" id="BJLR01000009">
    <property type="protein sequence ID" value="GEA86769.1"/>
    <property type="molecule type" value="Genomic_DNA"/>
</dbReference>
<protein>
    <recommendedName>
        <fullName evidence="4">Membrane lipoprotein</fullName>
    </recommendedName>
</protein>
<keyword evidence="3" id="KW-1185">Reference proteome</keyword>
<reference evidence="2" key="1">
    <citation type="submission" date="2019-06" db="EMBL/GenBank/DDBJ databases">
        <title>Whole genome shotgun sequence of Cellulomonas cellasea NBRC 3753.</title>
        <authorList>
            <person name="Hosoyama A."/>
            <person name="Uohara A."/>
            <person name="Ohji S."/>
            <person name="Ichikawa N."/>
        </authorList>
    </citation>
    <scope>NUCLEOTIDE SEQUENCE [LARGE SCALE GENOMIC DNA]</scope>
    <source>
        <strain evidence="2">NBRC 3753</strain>
    </source>
</reference>
<comment type="caution">
    <text evidence="2">The sequence shown here is derived from an EMBL/GenBank/DDBJ whole genome shotgun (WGS) entry which is preliminary data.</text>
</comment>
<feature type="region of interest" description="Disordered" evidence="1">
    <location>
        <begin position="181"/>
        <end position="207"/>
    </location>
</feature>
<dbReference type="AlphaFoldDB" id="A0A4Y3KQT2"/>
<accession>A0A4Y3KQT2</accession>
<evidence type="ECO:0000256" key="1">
    <source>
        <dbReference type="SAM" id="MobiDB-lite"/>
    </source>
</evidence>
<evidence type="ECO:0000313" key="2">
    <source>
        <dbReference type="EMBL" id="GEA86769.1"/>
    </source>
</evidence>
<evidence type="ECO:0000313" key="3">
    <source>
        <dbReference type="Proteomes" id="UP000317046"/>
    </source>
</evidence>